<name>A0A915CYT8_9BILA</name>
<sequence>MESGFRIRIIIFNQLLYFERETIHNQCFKCGFCDAGLKQGSCAMTRSPYGLHWYCSGPGTKQCSLKNTAEKEAKLKEKGAKQPAKK</sequence>
<protein>
    <submittedName>
        <fullName evidence="2">LIM zinc-binding domain-containing protein</fullName>
    </submittedName>
</protein>
<accession>A0A915CYT8</accession>
<dbReference type="Proteomes" id="UP000887574">
    <property type="component" value="Unplaced"/>
</dbReference>
<dbReference type="WBParaSite" id="jg13604">
    <property type="protein sequence ID" value="jg13604"/>
    <property type="gene ID" value="jg13604"/>
</dbReference>
<reference evidence="2" key="1">
    <citation type="submission" date="2022-11" db="UniProtKB">
        <authorList>
            <consortium name="WormBaseParasite"/>
        </authorList>
    </citation>
    <scope>IDENTIFICATION</scope>
</reference>
<dbReference type="AlphaFoldDB" id="A0A915CYT8"/>
<keyword evidence="1" id="KW-1185">Reference proteome</keyword>
<proteinExistence type="predicted"/>
<evidence type="ECO:0000313" key="1">
    <source>
        <dbReference type="Proteomes" id="UP000887574"/>
    </source>
</evidence>
<evidence type="ECO:0000313" key="2">
    <source>
        <dbReference type="WBParaSite" id="jg13604"/>
    </source>
</evidence>
<organism evidence="1 2">
    <name type="scientific">Ditylenchus dipsaci</name>
    <dbReference type="NCBI Taxonomy" id="166011"/>
    <lineage>
        <taxon>Eukaryota</taxon>
        <taxon>Metazoa</taxon>
        <taxon>Ecdysozoa</taxon>
        <taxon>Nematoda</taxon>
        <taxon>Chromadorea</taxon>
        <taxon>Rhabditida</taxon>
        <taxon>Tylenchina</taxon>
        <taxon>Tylenchomorpha</taxon>
        <taxon>Sphaerularioidea</taxon>
        <taxon>Anguinidae</taxon>
        <taxon>Anguininae</taxon>
        <taxon>Ditylenchus</taxon>
    </lineage>
</organism>